<dbReference type="GO" id="GO:0003677">
    <property type="term" value="F:DNA binding"/>
    <property type="evidence" value="ECO:0007669"/>
    <property type="project" value="InterPro"/>
</dbReference>
<proteinExistence type="predicted"/>
<dbReference type="SUPFAM" id="SSF47413">
    <property type="entry name" value="lambda repressor-like DNA-binding domains"/>
    <property type="match status" value="1"/>
</dbReference>
<evidence type="ECO:0000313" key="2">
    <source>
        <dbReference type="EMBL" id="KAB2373218.1"/>
    </source>
</evidence>
<dbReference type="AlphaFoldDB" id="A0A6L3VLN6"/>
<dbReference type="InterPro" id="IPR010982">
    <property type="entry name" value="Lambda_DNA-bd_dom_sf"/>
</dbReference>
<sequence length="397" mass="43242">MSPDGAPETIGQRIARKRKQRGLTQHGLAQRTSYSRSHIAQVEAGHKVATPAFIAAAAAALGVDPSQIYGQPFRTESPRDDRVHSAISDLRRALVFSDVAPDLDAPPRTLDQLTAEIATANRLRHAARHAQLAARLPAVIEELTWHAHEAESPRAWALLNKAHNLSASLTRRLGYNDLAGQIMERASVSARMSQDPHLPLMMTHRRALLMMNVAAYGPALRMLQRAVGDADTGRPDAVEVVGALHLRAAVVSARGRNAAAAWDHYAQAAEVSRRAGGPSLDTHGSDFNPGNIAIHGAAIALELGDLDEAVRRDQRITDRTVAGMAAERRGHHEIDMSRVHVEAGDYDRALKRLLRAEKAAPQMTRYHPSARAVATHIGHARRTLPEPLRGLLNRMHA</sequence>
<evidence type="ECO:0000313" key="3">
    <source>
        <dbReference type="Proteomes" id="UP000483004"/>
    </source>
</evidence>
<reference evidence="2 3" key="1">
    <citation type="submission" date="2019-09" db="EMBL/GenBank/DDBJ databases">
        <title>Actinomadura physcomitrii sp. nov., a novel actinomycete isolated from moss [Physcomitrium sphaericum (Ludw) Fuernr].</title>
        <authorList>
            <person name="Liu C."/>
            <person name="Zhuang X."/>
        </authorList>
    </citation>
    <scope>NUCLEOTIDE SEQUENCE [LARGE SCALE GENOMIC DNA]</scope>
    <source>
        <strain evidence="2 3">CYP1-1B</strain>
    </source>
</reference>
<dbReference type="PROSITE" id="PS50943">
    <property type="entry name" value="HTH_CROC1"/>
    <property type="match status" value="1"/>
</dbReference>
<name>A0A6L3VLN6_9ACTN</name>
<dbReference type="OrthoDB" id="3504495at2"/>
<dbReference type="SMART" id="SM00530">
    <property type="entry name" value="HTH_XRE"/>
    <property type="match status" value="1"/>
</dbReference>
<dbReference type="RefSeq" id="WP_151543382.1">
    <property type="nucleotide sequence ID" value="NZ_WBMR01000102.1"/>
</dbReference>
<protein>
    <submittedName>
        <fullName evidence="2">Helix-turn-helix transcriptional regulator</fullName>
    </submittedName>
</protein>
<accession>A0A6L3VLN6</accession>
<dbReference type="InterPro" id="IPR011990">
    <property type="entry name" value="TPR-like_helical_dom_sf"/>
</dbReference>
<dbReference type="EMBL" id="WBMR01000102">
    <property type="protein sequence ID" value="KAB2373218.1"/>
    <property type="molecule type" value="Genomic_DNA"/>
</dbReference>
<dbReference type="CDD" id="cd00093">
    <property type="entry name" value="HTH_XRE"/>
    <property type="match status" value="1"/>
</dbReference>
<gene>
    <name evidence="2" type="ORF">F9B16_28975</name>
</gene>
<dbReference type="Gene3D" id="1.25.40.10">
    <property type="entry name" value="Tetratricopeptide repeat domain"/>
    <property type="match status" value="1"/>
</dbReference>
<keyword evidence="3" id="KW-1185">Reference proteome</keyword>
<dbReference type="Proteomes" id="UP000483004">
    <property type="component" value="Unassembled WGS sequence"/>
</dbReference>
<feature type="domain" description="HTH cro/C1-type" evidence="1">
    <location>
        <begin position="14"/>
        <end position="68"/>
    </location>
</feature>
<dbReference type="Gene3D" id="1.10.260.40">
    <property type="entry name" value="lambda repressor-like DNA-binding domains"/>
    <property type="match status" value="1"/>
</dbReference>
<dbReference type="InterPro" id="IPR001387">
    <property type="entry name" value="Cro/C1-type_HTH"/>
</dbReference>
<evidence type="ECO:0000259" key="1">
    <source>
        <dbReference type="PROSITE" id="PS50943"/>
    </source>
</evidence>
<comment type="caution">
    <text evidence="2">The sequence shown here is derived from an EMBL/GenBank/DDBJ whole genome shotgun (WGS) entry which is preliminary data.</text>
</comment>
<organism evidence="2 3">
    <name type="scientific">Actinomadura montaniterrae</name>
    <dbReference type="NCBI Taxonomy" id="1803903"/>
    <lineage>
        <taxon>Bacteria</taxon>
        <taxon>Bacillati</taxon>
        <taxon>Actinomycetota</taxon>
        <taxon>Actinomycetes</taxon>
        <taxon>Streptosporangiales</taxon>
        <taxon>Thermomonosporaceae</taxon>
        <taxon>Actinomadura</taxon>
    </lineage>
</organism>
<dbReference type="Pfam" id="PF13560">
    <property type="entry name" value="HTH_31"/>
    <property type="match status" value="1"/>
</dbReference>